<evidence type="ECO:0000256" key="3">
    <source>
        <dbReference type="ARBA" id="ARBA00022694"/>
    </source>
</evidence>
<dbReference type="FunFam" id="3.40.50.300:FF:001376">
    <property type="entry name" value="tRNA modification GTPase MnmE"/>
    <property type="match status" value="1"/>
</dbReference>
<keyword evidence="5 10" id="KW-0547">Nucleotide-binding</keyword>
<accession>A0AA86T1U1</accession>
<evidence type="ECO:0000256" key="4">
    <source>
        <dbReference type="ARBA" id="ARBA00022723"/>
    </source>
</evidence>
<dbReference type="InterPro" id="IPR031168">
    <property type="entry name" value="G_TrmE"/>
</dbReference>
<evidence type="ECO:0000256" key="9">
    <source>
        <dbReference type="ARBA" id="ARBA00023134"/>
    </source>
</evidence>
<dbReference type="InterPro" id="IPR025867">
    <property type="entry name" value="MnmE_helical"/>
</dbReference>
<evidence type="ECO:0000256" key="8">
    <source>
        <dbReference type="ARBA" id="ARBA00022958"/>
    </source>
</evidence>
<dbReference type="CDD" id="cd14858">
    <property type="entry name" value="TrmE_N"/>
    <property type="match status" value="1"/>
</dbReference>
<dbReference type="Proteomes" id="UP001179121">
    <property type="component" value="Chromosome"/>
</dbReference>
<feature type="binding site" evidence="10">
    <location>
        <position position="25"/>
    </location>
    <ligand>
        <name>(6S)-5-formyl-5,6,7,8-tetrahydrofolate</name>
        <dbReference type="ChEBI" id="CHEBI:57457"/>
    </ligand>
</feature>
<dbReference type="Pfam" id="PF01926">
    <property type="entry name" value="MMR_HSR1"/>
    <property type="match status" value="1"/>
</dbReference>
<comment type="cofactor">
    <cofactor evidence="10">
        <name>K(+)</name>
        <dbReference type="ChEBI" id="CHEBI:29103"/>
    </cofactor>
    <text evidence="10">Binds 1 potassium ion per subunit.</text>
</comment>
<comment type="similarity">
    <text evidence="1 10 11">Belongs to the TRAFAC class TrmE-Era-EngA-EngB-Septin-like GTPase superfamily. TrmE GTPase family.</text>
</comment>
<dbReference type="RefSeq" id="WP_289267141.1">
    <property type="nucleotide sequence ID" value="NZ_OX365700.1"/>
</dbReference>
<keyword evidence="8 10" id="KW-0630">Potassium</keyword>
<keyword evidence="6 10" id="KW-0378">Hydrolase</keyword>
<feature type="binding site" evidence="10">
    <location>
        <position position="104"/>
    </location>
    <ligand>
        <name>(6S)-5-formyl-5,6,7,8-tetrahydrofolate</name>
        <dbReference type="ChEBI" id="CHEBI:57457"/>
    </ligand>
</feature>
<dbReference type="InterPro" id="IPR005225">
    <property type="entry name" value="Small_GTP-bd"/>
</dbReference>
<name>A0AA86T1U1_9BACT</name>
<gene>
    <name evidence="10" type="primary">mnmE</name>
    <name evidence="10" type="synonym">trmE</name>
    <name evidence="13" type="ORF">DNFV4_00566</name>
</gene>
<dbReference type="GO" id="GO:0046872">
    <property type="term" value="F:metal ion binding"/>
    <property type="evidence" value="ECO:0007669"/>
    <property type="project" value="UniProtKB-KW"/>
</dbReference>
<dbReference type="GO" id="GO:0005525">
    <property type="term" value="F:GTP binding"/>
    <property type="evidence" value="ECO:0007669"/>
    <property type="project" value="UniProtKB-UniRule"/>
</dbReference>
<dbReference type="InterPro" id="IPR027368">
    <property type="entry name" value="MnmE_dom2"/>
</dbReference>
<dbReference type="GO" id="GO:0002098">
    <property type="term" value="P:tRNA wobble uridine modification"/>
    <property type="evidence" value="ECO:0007669"/>
    <property type="project" value="TreeGrafter"/>
</dbReference>
<dbReference type="PANTHER" id="PTHR42714:SF2">
    <property type="entry name" value="TRNA MODIFICATION GTPASE GTPBP3, MITOCHONDRIAL"/>
    <property type="match status" value="1"/>
</dbReference>
<reference evidence="13" key="1">
    <citation type="submission" date="2022-10" db="EMBL/GenBank/DDBJ databases">
        <authorList>
            <person name="Koch H."/>
        </authorList>
    </citation>
    <scope>NUCLEOTIDE SEQUENCE</scope>
    <source>
        <strain evidence="13">DNF</strain>
    </source>
</reference>
<keyword evidence="3 10" id="KW-0819">tRNA processing</keyword>
<dbReference type="SUPFAM" id="SSF116878">
    <property type="entry name" value="TrmE connector domain"/>
    <property type="match status" value="1"/>
</dbReference>
<dbReference type="AlphaFoldDB" id="A0AA86T1U1"/>
<feature type="binding site" evidence="10">
    <location>
        <begin position="293"/>
        <end position="296"/>
    </location>
    <ligand>
        <name>GTP</name>
        <dbReference type="ChEBI" id="CHEBI:37565"/>
    </ligand>
</feature>
<comment type="subunit">
    <text evidence="10">Homodimer. Heterotetramer of two MnmE and two MnmG subunits.</text>
</comment>
<feature type="binding site" evidence="10">
    <location>
        <position position="253"/>
    </location>
    <ligand>
        <name>Mg(2+)</name>
        <dbReference type="ChEBI" id="CHEBI:18420"/>
    </ligand>
</feature>
<feature type="binding site" evidence="10">
    <location>
        <position position="268"/>
    </location>
    <ligand>
        <name>K(+)</name>
        <dbReference type="ChEBI" id="CHEBI:29103"/>
    </ligand>
</feature>
<dbReference type="GO" id="GO:0003924">
    <property type="term" value="F:GTPase activity"/>
    <property type="evidence" value="ECO:0007669"/>
    <property type="project" value="UniProtKB-UniRule"/>
</dbReference>
<dbReference type="GO" id="GO:0030488">
    <property type="term" value="P:tRNA methylation"/>
    <property type="evidence" value="ECO:0007669"/>
    <property type="project" value="TreeGrafter"/>
</dbReference>
<feature type="binding site" evidence="10">
    <location>
        <position position="143"/>
    </location>
    <ligand>
        <name>(6S)-5-formyl-5,6,7,8-tetrahydrofolate</name>
        <dbReference type="ChEBI" id="CHEBI:57457"/>
    </ligand>
</feature>
<dbReference type="PROSITE" id="PS51709">
    <property type="entry name" value="G_TRME"/>
    <property type="match status" value="1"/>
</dbReference>
<evidence type="ECO:0000256" key="7">
    <source>
        <dbReference type="ARBA" id="ARBA00022842"/>
    </source>
</evidence>
<keyword evidence="2 10" id="KW-0963">Cytoplasm</keyword>
<keyword evidence="7 10" id="KW-0460">Magnesium</keyword>
<organism evidence="13 14">
    <name type="scientific">Nitrospira tepida</name>
    <dbReference type="NCBI Taxonomy" id="2973512"/>
    <lineage>
        <taxon>Bacteria</taxon>
        <taxon>Pseudomonadati</taxon>
        <taxon>Nitrospirota</taxon>
        <taxon>Nitrospiria</taxon>
        <taxon>Nitrospirales</taxon>
        <taxon>Nitrospiraceae</taxon>
        <taxon>Nitrospira</taxon>
    </lineage>
</organism>
<dbReference type="Gene3D" id="1.20.120.430">
    <property type="entry name" value="tRNA modification GTPase MnmE domain 2"/>
    <property type="match status" value="1"/>
</dbReference>
<dbReference type="HAMAP" id="MF_00379">
    <property type="entry name" value="GTPase_MnmE"/>
    <property type="match status" value="1"/>
</dbReference>
<keyword evidence="9 10" id="KW-0342">GTP-binding</keyword>
<evidence type="ECO:0000256" key="1">
    <source>
        <dbReference type="ARBA" id="ARBA00011043"/>
    </source>
</evidence>
<dbReference type="PANTHER" id="PTHR42714">
    <property type="entry name" value="TRNA MODIFICATION GTPASE GTPBP3"/>
    <property type="match status" value="1"/>
</dbReference>
<feature type="binding site" evidence="10">
    <location>
        <position position="477"/>
    </location>
    <ligand>
        <name>(6S)-5-formyl-5,6,7,8-tetrahydrofolate</name>
        <dbReference type="ChEBI" id="CHEBI:57457"/>
    </ligand>
</feature>
<dbReference type="InterPro" id="IPR004520">
    <property type="entry name" value="GTPase_MnmE"/>
</dbReference>
<sequence>MVPGSDDTICAVATPPGEGGVAIVRVSGPHAVSLVDRLVRLRSRRSLATVRSHCLYRAEVGVGVDSSSPLNDSERKAPLAISLDLALVVVMRAPHSYTGEDVVEVHCHGGRLIVNRICERLVVDGARLAEPGEFTRRAFLNGRLDLSQAEGVLEVIQARSDESLRLAQELLRGTLSGEINALVETIAGLLARVEAGIDFVEEDIAFVSEQELIGGLDRTIVAVDRLLATWEEGRILRNGAKVVIVGRPNVGKSSLLNALLRSDRAIVTAIPGTTRDVLEESALIEGLAVRLSDTAGVRKSEDPIEQEGIRRTGLALEEADLVLVVLDGSEELISEDEEILCQTEQRRRLIVVNKCDRPMRWSRESLSSLPEGQMVVTLSARTGENLDGLRRQVARTLVPRSLEAREGVMITKLRHKQALERASESLHSAKASVVGRLAPEFLAADLRGALDFLGEITGRVTTDDILDRIFSEFCIGK</sequence>
<comment type="caution">
    <text evidence="10">Lacks conserved residue(s) required for the propagation of feature annotation.</text>
</comment>
<dbReference type="NCBIfam" id="TIGR00450">
    <property type="entry name" value="mnmE_trmE_thdF"/>
    <property type="match status" value="1"/>
</dbReference>
<feature type="binding site" evidence="10">
    <location>
        <position position="274"/>
    </location>
    <ligand>
        <name>Mg(2+)</name>
        <dbReference type="ChEBI" id="CHEBI:18420"/>
    </ligand>
</feature>
<dbReference type="Gene3D" id="3.30.1360.120">
    <property type="entry name" value="Probable tRNA modification gtpase trme, domain 1"/>
    <property type="match status" value="1"/>
</dbReference>
<evidence type="ECO:0000313" key="13">
    <source>
        <dbReference type="EMBL" id="CAI4030141.1"/>
    </source>
</evidence>
<evidence type="ECO:0000256" key="2">
    <source>
        <dbReference type="ARBA" id="ARBA00022490"/>
    </source>
</evidence>
<dbReference type="SUPFAM" id="SSF52540">
    <property type="entry name" value="P-loop containing nucleoside triphosphate hydrolases"/>
    <property type="match status" value="1"/>
</dbReference>
<feature type="binding site" evidence="10">
    <location>
        <begin position="379"/>
        <end position="381"/>
    </location>
    <ligand>
        <name>GTP</name>
        <dbReference type="ChEBI" id="CHEBI:37565"/>
    </ligand>
</feature>
<proteinExistence type="inferred from homology"/>
<evidence type="ECO:0000256" key="11">
    <source>
        <dbReference type="RuleBase" id="RU003313"/>
    </source>
</evidence>
<dbReference type="InterPro" id="IPR027266">
    <property type="entry name" value="TrmE/GcvT-like"/>
</dbReference>
<dbReference type="GO" id="GO:0005829">
    <property type="term" value="C:cytosol"/>
    <property type="evidence" value="ECO:0007669"/>
    <property type="project" value="TreeGrafter"/>
</dbReference>
<dbReference type="KEGG" id="nti:DNFV4_00566"/>
<evidence type="ECO:0000256" key="10">
    <source>
        <dbReference type="HAMAP-Rule" id="MF_00379"/>
    </source>
</evidence>
<dbReference type="Pfam" id="PF12631">
    <property type="entry name" value="MnmE_helical"/>
    <property type="match status" value="1"/>
</dbReference>
<dbReference type="Gene3D" id="3.40.50.300">
    <property type="entry name" value="P-loop containing nucleotide triphosphate hydrolases"/>
    <property type="match status" value="1"/>
</dbReference>
<feature type="binding site" evidence="10">
    <location>
        <begin position="268"/>
        <end position="274"/>
    </location>
    <ligand>
        <name>GTP</name>
        <dbReference type="ChEBI" id="CHEBI:37565"/>
    </ligand>
</feature>
<feature type="binding site" evidence="10">
    <location>
        <begin position="249"/>
        <end position="254"/>
    </location>
    <ligand>
        <name>GTP</name>
        <dbReference type="ChEBI" id="CHEBI:37565"/>
    </ligand>
</feature>
<feature type="domain" description="TrmE-type G" evidence="12">
    <location>
        <begin position="239"/>
        <end position="398"/>
    </location>
</feature>
<feature type="binding site" evidence="10">
    <location>
        <position position="273"/>
    </location>
    <ligand>
        <name>K(+)</name>
        <dbReference type="ChEBI" id="CHEBI:29103"/>
    </ligand>
</feature>
<dbReference type="PRINTS" id="PR00449">
    <property type="entry name" value="RASTRNSFRMNG"/>
</dbReference>
<dbReference type="NCBIfam" id="TIGR00231">
    <property type="entry name" value="small_GTP"/>
    <property type="match status" value="1"/>
</dbReference>
<protein>
    <recommendedName>
        <fullName evidence="10">tRNA modification GTPase MnmE</fullName>
        <ecNumber evidence="10">3.6.-.-</ecNumber>
    </recommendedName>
</protein>
<dbReference type="InterPro" id="IPR018948">
    <property type="entry name" value="GTP-bd_TrmE_N"/>
</dbReference>
<dbReference type="NCBIfam" id="NF003661">
    <property type="entry name" value="PRK05291.1-3"/>
    <property type="match status" value="1"/>
</dbReference>
<dbReference type="EMBL" id="OX365700">
    <property type="protein sequence ID" value="CAI4030141.1"/>
    <property type="molecule type" value="Genomic_DNA"/>
</dbReference>
<feature type="binding site" evidence="10">
    <location>
        <position position="270"/>
    </location>
    <ligand>
        <name>K(+)</name>
        <dbReference type="ChEBI" id="CHEBI:29103"/>
    </ligand>
</feature>
<comment type="function">
    <text evidence="10">Exhibits a very high intrinsic GTPase hydrolysis rate. Involved in the addition of a carboxymethylaminomethyl (cmnm) group at the wobble position (U34) of certain tRNAs, forming tRNA-cmnm(5)s(2)U34.</text>
</comment>
<feature type="binding site" evidence="10">
    <location>
        <position position="249"/>
    </location>
    <ligand>
        <name>K(+)</name>
        <dbReference type="ChEBI" id="CHEBI:29103"/>
    </ligand>
</feature>
<comment type="subcellular location">
    <subcellularLocation>
        <location evidence="10">Cytoplasm</location>
    </subcellularLocation>
</comment>
<evidence type="ECO:0000256" key="5">
    <source>
        <dbReference type="ARBA" id="ARBA00022741"/>
    </source>
</evidence>
<keyword evidence="14" id="KW-1185">Reference proteome</keyword>
<dbReference type="EC" id="3.6.-.-" evidence="10"/>
<evidence type="ECO:0000313" key="14">
    <source>
        <dbReference type="Proteomes" id="UP001179121"/>
    </source>
</evidence>
<dbReference type="InterPro" id="IPR006073">
    <property type="entry name" value="GTP-bd"/>
</dbReference>
<dbReference type="InterPro" id="IPR027417">
    <property type="entry name" value="P-loop_NTPase"/>
</dbReference>
<evidence type="ECO:0000259" key="12">
    <source>
        <dbReference type="PROSITE" id="PS51709"/>
    </source>
</evidence>
<keyword evidence="4 10" id="KW-0479">Metal-binding</keyword>
<evidence type="ECO:0000256" key="6">
    <source>
        <dbReference type="ARBA" id="ARBA00022801"/>
    </source>
</evidence>
<dbReference type="CDD" id="cd04164">
    <property type="entry name" value="trmE"/>
    <property type="match status" value="1"/>
</dbReference>
<dbReference type="Pfam" id="PF10396">
    <property type="entry name" value="TrmE_N"/>
    <property type="match status" value="1"/>
</dbReference>